<accession>A0A915PS26</accession>
<feature type="signal peptide" evidence="1">
    <location>
        <begin position="1"/>
        <end position="15"/>
    </location>
</feature>
<evidence type="ECO:0000313" key="3">
    <source>
        <dbReference type="WBParaSite" id="sdigi.contig27.g2124.t1"/>
    </source>
</evidence>
<name>A0A915PS26_9BILA</name>
<evidence type="ECO:0000256" key="1">
    <source>
        <dbReference type="SAM" id="SignalP"/>
    </source>
</evidence>
<sequence>MKVVVYLMIFTPTMAFQCFQCNSGVDEDDTKPCIDQEAECPKGVRSCSMIMYGSSEDDEVHVRKFCSSPNTPLSQYLRFFPNGAMCQNIFTNRGRVRFASLLERRRREALPPAPPIQYKDNLLCVCTASLCNGGIHKEVIGKIVSNPLRRDIKAKLFLHDLDH</sequence>
<evidence type="ECO:0000313" key="2">
    <source>
        <dbReference type="Proteomes" id="UP000887581"/>
    </source>
</evidence>
<keyword evidence="1" id="KW-0732">Signal</keyword>
<organism evidence="2 3">
    <name type="scientific">Setaria digitata</name>
    <dbReference type="NCBI Taxonomy" id="48799"/>
    <lineage>
        <taxon>Eukaryota</taxon>
        <taxon>Metazoa</taxon>
        <taxon>Ecdysozoa</taxon>
        <taxon>Nematoda</taxon>
        <taxon>Chromadorea</taxon>
        <taxon>Rhabditida</taxon>
        <taxon>Spirurina</taxon>
        <taxon>Spiruromorpha</taxon>
        <taxon>Filarioidea</taxon>
        <taxon>Setariidae</taxon>
        <taxon>Setaria</taxon>
    </lineage>
</organism>
<dbReference type="WBParaSite" id="sdigi.contig27.g2124.t1">
    <property type="protein sequence ID" value="sdigi.contig27.g2124.t1"/>
    <property type="gene ID" value="sdigi.contig27.g2124"/>
</dbReference>
<dbReference type="Proteomes" id="UP000887581">
    <property type="component" value="Unplaced"/>
</dbReference>
<keyword evidence="2" id="KW-1185">Reference proteome</keyword>
<dbReference type="AlphaFoldDB" id="A0A915PS26"/>
<reference evidence="3" key="1">
    <citation type="submission" date="2022-11" db="UniProtKB">
        <authorList>
            <consortium name="WormBaseParasite"/>
        </authorList>
    </citation>
    <scope>IDENTIFICATION</scope>
</reference>
<feature type="chain" id="PRO_5036742773" evidence="1">
    <location>
        <begin position="16"/>
        <end position="163"/>
    </location>
</feature>
<proteinExistence type="predicted"/>
<protein>
    <submittedName>
        <fullName evidence="3">Protein quiver</fullName>
    </submittedName>
</protein>